<name>A0A9P4NF89_9PEZI</name>
<evidence type="ECO:0000256" key="1">
    <source>
        <dbReference type="SAM" id="MobiDB-lite"/>
    </source>
</evidence>
<feature type="region of interest" description="Disordered" evidence="1">
    <location>
        <begin position="43"/>
        <end position="69"/>
    </location>
</feature>
<feature type="compositionally biased region" description="Polar residues" evidence="1">
    <location>
        <begin position="43"/>
        <end position="53"/>
    </location>
</feature>
<feature type="compositionally biased region" description="Basic residues" evidence="1">
    <location>
        <begin position="201"/>
        <end position="231"/>
    </location>
</feature>
<evidence type="ECO:0000313" key="2">
    <source>
        <dbReference type="EMBL" id="KAF2418913.1"/>
    </source>
</evidence>
<gene>
    <name evidence="2" type="ORF">EJ08DRAFT_702952</name>
</gene>
<dbReference type="Proteomes" id="UP000800235">
    <property type="component" value="Unassembled WGS sequence"/>
</dbReference>
<dbReference type="EMBL" id="MU007123">
    <property type="protein sequence ID" value="KAF2418913.1"/>
    <property type="molecule type" value="Genomic_DNA"/>
</dbReference>
<proteinExistence type="predicted"/>
<protein>
    <submittedName>
        <fullName evidence="2">Uncharacterized protein</fullName>
    </submittedName>
</protein>
<reference evidence="2" key="1">
    <citation type="journal article" date="2020" name="Stud. Mycol.">
        <title>101 Dothideomycetes genomes: a test case for predicting lifestyles and emergence of pathogens.</title>
        <authorList>
            <person name="Haridas S."/>
            <person name="Albert R."/>
            <person name="Binder M."/>
            <person name="Bloem J."/>
            <person name="Labutti K."/>
            <person name="Salamov A."/>
            <person name="Andreopoulos B."/>
            <person name="Baker S."/>
            <person name="Barry K."/>
            <person name="Bills G."/>
            <person name="Bluhm B."/>
            <person name="Cannon C."/>
            <person name="Castanera R."/>
            <person name="Culley D."/>
            <person name="Daum C."/>
            <person name="Ezra D."/>
            <person name="Gonzalez J."/>
            <person name="Henrissat B."/>
            <person name="Kuo A."/>
            <person name="Liang C."/>
            <person name="Lipzen A."/>
            <person name="Lutzoni F."/>
            <person name="Magnuson J."/>
            <person name="Mondo S."/>
            <person name="Nolan M."/>
            <person name="Ohm R."/>
            <person name="Pangilinan J."/>
            <person name="Park H.-J."/>
            <person name="Ramirez L."/>
            <person name="Alfaro M."/>
            <person name="Sun H."/>
            <person name="Tritt A."/>
            <person name="Yoshinaga Y."/>
            <person name="Zwiers L.-H."/>
            <person name="Turgeon B."/>
            <person name="Goodwin S."/>
            <person name="Spatafora J."/>
            <person name="Crous P."/>
            <person name="Grigoriev I."/>
        </authorList>
    </citation>
    <scope>NUCLEOTIDE SEQUENCE</scope>
    <source>
        <strain evidence="2">CBS 130266</strain>
    </source>
</reference>
<feature type="region of interest" description="Disordered" evidence="1">
    <location>
        <begin position="201"/>
        <end position="296"/>
    </location>
</feature>
<dbReference type="AlphaFoldDB" id="A0A9P4NF89"/>
<comment type="caution">
    <text evidence="2">The sequence shown here is derived from an EMBL/GenBank/DDBJ whole genome shotgun (WGS) entry which is preliminary data.</text>
</comment>
<evidence type="ECO:0000313" key="3">
    <source>
        <dbReference type="Proteomes" id="UP000800235"/>
    </source>
</evidence>
<accession>A0A9P4NF89</accession>
<sequence length="296" mass="32372">MAAPRAGYVGNRSQGPLDIITQIKASQHHNATKEQEIQHNFAQANQHQTQPTQPMAAPSAGHVGNRSLGGPEMIAQIMAGQRQNGGREHELLPGFAPINEQMHQRQYQPTSLPHTTAPSAFSAATISSPQVLDTPTPATQRAGRDLASAIRIPTPPPPRMGQHKVSGAWADAEDLPDIEYRPRPLNALGSTHNTNNIHHAHHAHHSHNTHNTHYAHHSHNAHNAHHSHHPHNPPNLHNSNPHPKTKRGKRAGLKLKEREEKNSQAAARANGQTDSDMAEGGYSRDDRISDFDIVDA</sequence>
<keyword evidence="3" id="KW-1185">Reference proteome</keyword>
<feature type="compositionally biased region" description="Basic residues" evidence="1">
    <location>
        <begin position="243"/>
        <end position="253"/>
    </location>
</feature>
<organism evidence="2 3">
    <name type="scientific">Tothia fuscella</name>
    <dbReference type="NCBI Taxonomy" id="1048955"/>
    <lineage>
        <taxon>Eukaryota</taxon>
        <taxon>Fungi</taxon>
        <taxon>Dikarya</taxon>
        <taxon>Ascomycota</taxon>
        <taxon>Pezizomycotina</taxon>
        <taxon>Dothideomycetes</taxon>
        <taxon>Pleosporomycetidae</taxon>
        <taxon>Venturiales</taxon>
        <taxon>Cylindrosympodiaceae</taxon>
        <taxon>Tothia</taxon>
    </lineage>
</organism>